<proteinExistence type="predicted"/>
<dbReference type="EMBL" id="LAZR01046809">
    <property type="protein sequence ID" value="KKK95669.1"/>
    <property type="molecule type" value="Genomic_DNA"/>
</dbReference>
<accession>A0A0F9BZ76</accession>
<feature type="non-terminal residue" evidence="1">
    <location>
        <position position="1"/>
    </location>
</feature>
<comment type="caution">
    <text evidence="1">The sequence shown here is derived from an EMBL/GenBank/DDBJ whole genome shotgun (WGS) entry which is preliminary data.</text>
</comment>
<evidence type="ECO:0000313" key="1">
    <source>
        <dbReference type="EMBL" id="KKK95669.1"/>
    </source>
</evidence>
<reference evidence="1" key="1">
    <citation type="journal article" date="2015" name="Nature">
        <title>Complex archaea that bridge the gap between prokaryotes and eukaryotes.</title>
        <authorList>
            <person name="Spang A."/>
            <person name="Saw J.H."/>
            <person name="Jorgensen S.L."/>
            <person name="Zaremba-Niedzwiedzka K."/>
            <person name="Martijn J."/>
            <person name="Lind A.E."/>
            <person name="van Eijk R."/>
            <person name="Schleper C."/>
            <person name="Guy L."/>
            <person name="Ettema T.J."/>
        </authorList>
    </citation>
    <scope>NUCLEOTIDE SEQUENCE</scope>
</reference>
<dbReference type="AlphaFoldDB" id="A0A0F9BZ76"/>
<name>A0A0F9BZ76_9ZZZZ</name>
<protein>
    <submittedName>
        <fullName evidence="1">Uncharacterized protein</fullName>
    </submittedName>
</protein>
<sequence length="95" mass="9916">VQALTAIVVSLVAQRVLSPARARMILAGGLSAPIETLVVSYNVPFLAPALQPVESDNQLSSYMHGYVSPAVPNGVAGYVQDDPGLGQYYGEPAFA</sequence>
<gene>
    <name evidence="1" type="ORF">LCGC14_2670460</name>
</gene>
<organism evidence="1">
    <name type="scientific">marine sediment metagenome</name>
    <dbReference type="NCBI Taxonomy" id="412755"/>
    <lineage>
        <taxon>unclassified sequences</taxon>
        <taxon>metagenomes</taxon>
        <taxon>ecological metagenomes</taxon>
    </lineage>
</organism>